<dbReference type="Proteomes" id="UP001150581">
    <property type="component" value="Unassembled WGS sequence"/>
</dbReference>
<gene>
    <name evidence="1" type="ORF">LPJ66_001263</name>
</gene>
<keyword evidence="2" id="KW-1185">Reference proteome</keyword>
<reference evidence="1" key="1">
    <citation type="submission" date="2022-07" db="EMBL/GenBank/DDBJ databases">
        <title>Phylogenomic reconstructions and comparative analyses of Kickxellomycotina fungi.</title>
        <authorList>
            <person name="Reynolds N.K."/>
            <person name="Stajich J.E."/>
            <person name="Barry K."/>
            <person name="Grigoriev I.V."/>
            <person name="Crous P."/>
            <person name="Smith M.E."/>
        </authorList>
    </citation>
    <scope>NUCLEOTIDE SEQUENCE</scope>
    <source>
        <strain evidence="1">Benny 63K</strain>
    </source>
</reference>
<accession>A0ACC1ITS2</accession>
<dbReference type="EMBL" id="JANBPG010000062">
    <property type="protein sequence ID" value="KAJ1900751.1"/>
    <property type="molecule type" value="Genomic_DNA"/>
</dbReference>
<evidence type="ECO:0000313" key="2">
    <source>
        <dbReference type="Proteomes" id="UP001150581"/>
    </source>
</evidence>
<comment type="caution">
    <text evidence="1">The sequence shown here is derived from an EMBL/GenBank/DDBJ whole genome shotgun (WGS) entry which is preliminary data.</text>
</comment>
<organism evidence="1 2">
    <name type="scientific">Kickxella alabastrina</name>
    <dbReference type="NCBI Taxonomy" id="61397"/>
    <lineage>
        <taxon>Eukaryota</taxon>
        <taxon>Fungi</taxon>
        <taxon>Fungi incertae sedis</taxon>
        <taxon>Zoopagomycota</taxon>
        <taxon>Kickxellomycotina</taxon>
        <taxon>Kickxellomycetes</taxon>
        <taxon>Kickxellales</taxon>
        <taxon>Kickxellaceae</taxon>
        <taxon>Kickxella</taxon>
    </lineage>
</organism>
<proteinExistence type="predicted"/>
<name>A0ACC1ITS2_9FUNG</name>
<evidence type="ECO:0000313" key="1">
    <source>
        <dbReference type="EMBL" id="KAJ1900751.1"/>
    </source>
</evidence>
<sequence length="136" mass="14784">MSFAIQSTRSLMRTTVLPRISHTISAAVAATTTTTTAAAGLAARTRMMSALGVGLGMLGDLLGEMILRAVPKQRTSHSKKRKRMAGKGLKNRYDLVPCSGCGRPKLAAHICLSCYHDIKQKLKGMKRAEEKQKQEQ</sequence>
<protein>
    <submittedName>
        <fullName evidence="1">Uncharacterized protein</fullName>
    </submittedName>
</protein>